<dbReference type="Proteomes" id="UP000005561">
    <property type="component" value="Unassembled WGS sequence"/>
</dbReference>
<evidence type="ECO:0000259" key="3">
    <source>
        <dbReference type="Pfam" id="PF17853"/>
    </source>
</evidence>
<dbReference type="InterPro" id="IPR041522">
    <property type="entry name" value="CdaR_GGDEF"/>
</dbReference>
<protein>
    <submittedName>
        <fullName evidence="4">Uncharacterized protein</fullName>
    </submittedName>
</protein>
<evidence type="ECO:0000313" key="4">
    <source>
        <dbReference type="EMBL" id="EET61896.1"/>
    </source>
</evidence>
<name>C6LBU3_9FIRM</name>
<feature type="domain" description="CdaR GGDEF-like" evidence="3">
    <location>
        <begin position="71"/>
        <end position="167"/>
    </location>
</feature>
<dbReference type="PANTHER" id="PTHR33744">
    <property type="entry name" value="CARBOHYDRATE DIACID REGULATOR"/>
    <property type="match status" value="1"/>
</dbReference>
<keyword evidence="5" id="KW-1185">Reference proteome</keyword>
<feature type="domain" description="PucR C-terminal helix-turn-helix" evidence="2">
    <location>
        <begin position="220"/>
        <end position="271"/>
    </location>
</feature>
<dbReference type="InterPro" id="IPR042070">
    <property type="entry name" value="PucR_C-HTH_sf"/>
</dbReference>
<dbReference type="STRING" id="168384.SAMN05660368_00554"/>
<evidence type="ECO:0000256" key="1">
    <source>
        <dbReference type="ARBA" id="ARBA00006754"/>
    </source>
</evidence>
<dbReference type="Pfam" id="PF13556">
    <property type="entry name" value="HTH_30"/>
    <property type="match status" value="1"/>
</dbReference>
<proteinExistence type="inferred from homology"/>
<evidence type="ECO:0000259" key="2">
    <source>
        <dbReference type="Pfam" id="PF13556"/>
    </source>
</evidence>
<dbReference type="eggNOG" id="COG2508">
    <property type="taxonomic scope" value="Bacteria"/>
</dbReference>
<dbReference type="PANTHER" id="PTHR33744:SF15">
    <property type="entry name" value="CARBOHYDRATE DIACID REGULATOR"/>
    <property type="match status" value="1"/>
</dbReference>
<evidence type="ECO:0000313" key="5">
    <source>
        <dbReference type="Proteomes" id="UP000005561"/>
    </source>
</evidence>
<dbReference type="EMBL" id="ACCL02000004">
    <property type="protein sequence ID" value="EET61896.1"/>
    <property type="molecule type" value="Genomic_DNA"/>
</dbReference>
<organism evidence="4 5">
    <name type="scientific">Marvinbryantia formatexigens DSM 14469</name>
    <dbReference type="NCBI Taxonomy" id="478749"/>
    <lineage>
        <taxon>Bacteria</taxon>
        <taxon>Bacillati</taxon>
        <taxon>Bacillota</taxon>
        <taxon>Clostridia</taxon>
        <taxon>Lachnospirales</taxon>
        <taxon>Lachnospiraceae</taxon>
        <taxon>Marvinbryantia</taxon>
    </lineage>
</organism>
<comment type="caution">
    <text evidence="4">The sequence shown here is derived from an EMBL/GenBank/DDBJ whole genome shotgun (WGS) entry which is preliminary data.</text>
</comment>
<dbReference type="InterPro" id="IPR051448">
    <property type="entry name" value="CdaR-like_regulators"/>
</dbReference>
<sequence>MLPRDFLLFQEFARYIRRALSRPSNIPSEQTISMKSIFYTLLQCFPISQEELSAAEADLRQLLEMNQVAFGHWVCITIDSANRDKQLPEEYLCAVLENMLPYTLSFGMDNRIVCFSMIPAGDTCRNTVCDILEPYLKDMNFRAGISDAFTDIFQSHTHYRQSLAMLKTGFSSQPERLIYPFGDFILPYMLEHCVGEFDKDMIFTEGLRALKELDTGVDYWDTLKRYLDNECNASKTAQELYLHRSTLQPRLEKIRTLADMDTPEGRLYLRICIYLEEYLDSKKRK</sequence>
<accession>C6LBU3</accession>
<dbReference type="AlphaFoldDB" id="C6LBU3"/>
<dbReference type="Gene3D" id="1.10.10.2840">
    <property type="entry name" value="PucR C-terminal helix-turn-helix domain"/>
    <property type="match status" value="1"/>
</dbReference>
<dbReference type="InterPro" id="IPR025736">
    <property type="entry name" value="PucR_C-HTH_dom"/>
</dbReference>
<gene>
    <name evidence="4" type="ORF">BRYFOR_06088</name>
</gene>
<comment type="similarity">
    <text evidence="1">Belongs to the CdaR family.</text>
</comment>
<reference evidence="4" key="1">
    <citation type="submission" date="2009-07" db="EMBL/GenBank/DDBJ databases">
        <authorList>
            <person name="Weinstock G."/>
            <person name="Sodergren E."/>
            <person name="Clifton S."/>
            <person name="Fulton L."/>
            <person name="Fulton B."/>
            <person name="Courtney L."/>
            <person name="Fronick C."/>
            <person name="Harrison M."/>
            <person name="Strong C."/>
            <person name="Farmer C."/>
            <person name="Delahaunty K."/>
            <person name="Markovic C."/>
            <person name="Hall O."/>
            <person name="Minx P."/>
            <person name="Tomlinson C."/>
            <person name="Mitreva M."/>
            <person name="Nelson J."/>
            <person name="Hou S."/>
            <person name="Wollam A."/>
            <person name="Pepin K.H."/>
            <person name="Johnson M."/>
            <person name="Bhonagiri V."/>
            <person name="Nash W.E."/>
            <person name="Warren W."/>
            <person name="Chinwalla A."/>
            <person name="Mardis E.R."/>
            <person name="Wilson R.K."/>
        </authorList>
    </citation>
    <scope>NUCLEOTIDE SEQUENCE [LARGE SCALE GENOMIC DNA]</scope>
    <source>
        <strain evidence="4">DSM 14469</strain>
    </source>
</reference>
<dbReference type="Pfam" id="PF17853">
    <property type="entry name" value="GGDEF_2"/>
    <property type="match status" value="1"/>
</dbReference>